<dbReference type="Pfam" id="PF13618">
    <property type="entry name" value="Gluconate_2-dh3"/>
    <property type="match status" value="1"/>
</dbReference>
<keyword evidence="2" id="KW-0732">Signal</keyword>
<feature type="chain" id="PRO_5016072289" evidence="2">
    <location>
        <begin position="24"/>
        <end position="206"/>
    </location>
</feature>
<name>A0A2W5FPN1_9BURK</name>
<organism evidence="3 4">
    <name type="scientific">Roseateles depolymerans</name>
    <dbReference type="NCBI Taxonomy" id="76731"/>
    <lineage>
        <taxon>Bacteria</taxon>
        <taxon>Pseudomonadati</taxon>
        <taxon>Pseudomonadota</taxon>
        <taxon>Betaproteobacteria</taxon>
        <taxon>Burkholderiales</taxon>
        <taxon>Sphaerotilaceae</taxon>
        <taxon>Roseateles</taxon>
    </lineage>
</organism>
<proteinExistence type="predicted"/>
<evidence type="ECO:0000313" key="4">
    <source>
        <dbReference type="Proteomes" id="UP000249633"/>
    </source>
</evidence>
<evidence type="ECO:0000256" key="2">
    <source>
        <dbReference type="SAM" id="SignalP"/>
    </source>
</evidence>
<accession>A0A2W5FPN1</accession>
<dbReference type="InterPro" id="IPR027056">
    <property type="entry name" value="Gluconate_2DH_su3"/>
</dbReference>
<dbReference type="EMBL" id="QFOD01000007">
    <property type="protein sequence ID" value="PZP32962.1"/>
    <property type="molecule type" value="Genomic_DNA"/>
</dbReference>
<feature type="compositionally biased region" description="Low complexity" evidence="1">
    <location>
        <begin position="20"/>
        <end position="33"/>
    </location>
</feature>
<feature type="region of interest" description="Disordered" evidence="1">
    <location>
        <begin position="20"/>
        <end position="45"/>
    </location>
</feature>
<sequence>MDRRSSLQWMLAASAAAGSPAFAKPATPAPAQARRTGTDPDLTRSYAPGELWPLSFTERERRCAAALCALVIPADEHSPSAAELQVQVFIDEWISAPYPGQQKDRATILQGLAWLDGESQRRFGTAFADAAPAQQAALADALAVQPPADPALAEAARFFARFRDLTAGGFYTTPAGMKDLGFVGNTPSKEFAGPPEAVIQLVGLKP</sequence>
<dbReference type="Proteomes" id="UP000249633">
    <property type="component" value="Unassembled WGS sequence"/>
</dbReference>
<dbReference type="AlphaFoldDB" id="A0A2W5FPN1"/>
<evidence type="ECO:0000313" key="3">
    <source>
        <dbReference type="EMBL" id="PZP32962.1"/>
    </source>
</evidence>
<protein>
    <submittedName>
        <fullName evidence="3">Tat pathway signal protein</fullName>
    </submittedName>
</protein>
<comment type="caution">
    <text evidence="3">The sequence shown here is derived from an EMBL/GenBank/DDBJ whole genome shotgun (WGS) entry which is preliminary data.</text>
</comment>
<reference evidence="3 4" key="1">
    <citation type="submission" date="2017-08" db="EMBL/GenBank/DDBJ databases">
        <title>Infants hospitalized years apart are colonized by the same room-sourced microbial strains.</title>
        <authorList>
            <person name="Brooks B."/>
            <person name="Olm M.R."/>
            <person name="Firek B.A."/>
            <person name="Baker R."/>
            <person name="Thomas B.C."/>
            <person name="Morowitz M.J."/>
            <person name="Banfield J.F."/>
        </authorList>
    </citation>
    <scope>NUCLEOTIDE SEQUENCE [LARGE SCALE GENOMIC DNA]</scope>
    <source>
        <strain evidence="3">S2_012_000_R2_81</strain>
    </source>
</reference>
<gene>
    <name evidence="3" type="ORF">DI603_09840</name>
</gene>
<evidence type="ECO:0000256" key="1">
    <source>
        <dbReference type="SAM" id="MobiDB-lite"/>
    </source>
</evidence>
<feature type="signal peptide" evidence="2">
    <location>
        <begin position="1"/>
        <end position="23"/>
    </location>
</feature>